<dbReference type="PANTHER" id="PTHR42793">
    <property type="entry name" value="COA BINDING DOMAIN CONTAINING PROTEIN"/>
    <property type="match status" value="1"/>
</dbReference>
<dbReference type="eggNOG" id="COG1247">
    <property type="taxonomic scope" value="Bacteria"/>
</dbReference>
<dbReference type="Gene3D" id="3.30.1490.20">
    <property type="entry name" value="ATP-grasp fold, A domain"/>
    <property type="match status" value="1"/>
</dbReference>
<dbReference type="PANTHER" id="PTHR42793:SF1">
    <property type="entry name" value="PEPTIDYL-LYSINE N-ACETYLTRANSFERASE PATZ"/>
    <property type="match status" value="1"/>
</dbReference>
<dbReference type="Gene3D" id="3.30.470.20">
    <property type="entry name" value="ATP-grasp fold, B domain"/>
    <property type="match status" value="1"/>
</dbReference>
<sequence length="892" mass="98299">MDNITYLINPTSIAVIGASSIPKRSGNIVMKNLLNNEFDGVIMPVTKEHTSVCGILAYSSIEFLPTSPDIALVCTPRSKHVETFKQLAQVKAKAAVILSDSQVDRDINTENIAKSCLKIAKENGIRILGPDSLGIIVPWSNFNASLSPIDAHKGKLAFVSQSGAICTTVLDWAYDRDIGFSTFVSLGSSLDIQVADLLDFLANDSHTEAILIYLDSIDDARRFMSAARAASRNKRILVLKGGRSIEGQQASIAHTGGTSTLDVIYDSAIQRAGMLRVNNSHELFAAVETLTHAIPLRGDRLAIVTNGGGPAIIAVDTLIGLGGNLSVLSQSTLDALGKILTDTWSKSNPIDIHGDSDYHRYSEVLKVLMDSDCCDAILLMCSPSVTADGLQTAKEVVSTIKNHPRHRKFNFLTNWSGERSAHAARIHFTQAGIPTYRTAESAVTAFMHLVNYKRNQQQLMETPTTIEAVDKGKLLLAKDWIKNIRSNKNVIHLDTHQICPFFELFGLEVLPNYIADDSSEAIHLAEKLGYPVAVKLRSVDIQHKSSVQGVMLNLRNSDEVAHAVDAILDRAHWYDPSAHINGVLVQKMAKSLDFEELRIQVKTDPIFGPSIFIGQGGANWDISADSICGLPPLNTALAKNLIIQAMQKGKIRQYRDQNTIDIDGLAQILVTISQMIIECPEIVDLDIHPLLTKGTRFIILDANLSIAGHQTSPRQRLAIRPYPKELEESVTLKDGREILIRPILPEDEPYHANFIHNVSREDLYKRFFSHVGEFDHEALANLTQIDFDREMAFVAVEQTQSSYSILGVSRAILASDNISSDFAVLIRSDQQGKGLGKLLMKKIIQYCQQKQVPQLSGVTMPNNSGMINMAKEFGFDIDIQFDENIAYLNLHL</sequence>
<dbReference type="InterPro" id="IPR000182">
    <property type="entry name" value="GNAT_dom"/>
</dbReference>
<organism evidence="3 4">
    <name type="scientific">Vibrio caribbeanicus ATCC BAA-2122</name>
    <dbReference type="NCBI Taxonomy" id="796620"/>
    <lineage>
        <taxon>Bacteria</taxon>
        <taxon>Pseudomonadati</taxon>
        <taxon>Pseudomonadota</taxon>
        <taxon>Gammaproteobacteria</taxon>
        <taxon>Vibrionales</taxon>
        <taxon>Vibrionaceae</taxon>
        <taxon>Vibrio</taxon>
    </lineage>
</organism>
<dbReference type="InterPro" id="IPR036291">
    <property type="entry name" value="NAD(P)-bd_dom_sf"/>
</dbReference>
<dbReference type="Proteomes" id="UP000002943">
    <property type="component" value="Unassembled WGS sequence"/>
</dbReference>
<dbReference type="InterPro" id="IPR016102">
    <property type="entry name" value="Succinyl-CoA_synth-like"/>
</dbReference>
<dbReference type="SMART" id="SM00881">
    <property type="entry name" value="CoA_binding"/>
    <property type="match status" value="1"/>
</dbReference>
<name>E3BKD7_9VIBR</name>
<dbReference type="EMBL" id="AEIU01000074">
    <property type="protein sequence ID" value="EFP96522.1"/>
    <property type="molecule type" value="Genomic_DNA"/>
</dbReference>
<dbReference type="InterPro" id="IPR032875">
    <property type="entry name" value="Succ_CoA_lig_flav_dom"/>
</dbReference>
<evidence type="ECO:0000313" key="3">
    <source>
        <dbReference type="EMBL" id="EFP96522.1"/>
    </source>
</evidence>
<comment type="similarity">
    <text evidence="1">In the N-terminal section; belongs to the acetate CoA ligase alpha subunit family.</text>
</comment>
<dbReference type="OrthoDB" id="9807426at2"/>
<dbReference type="SUPFAM" id="SSF55729">
    <property type="entry name" value="Acyl-CoA N-acyltransferases (Nat)"/>
    <property type="match status" value="1"/>
</dbReference>
<dbReference type="Pfam" id="PF00583">
    <property type="entry name" value="Acetyltransf_1"/>
    <property type="match status" value="1"/>
</dbReference>
<gene>
    <name evidence="3" type="ORF">VIBC2010_05079</name>
</gene>
<dbReference type="SUPFAM" id="SSF52210">
    <property type="entry name" value="Succinyl-CoA synthetase domains"/>
    <property type="match status" value="2"/>
</dbReference>
<dbReference type="STRING" id="796620.VIBC2010_05079"/>
<evidence type="ECO:0000313" key="4">
    <source>
        <dbReference type="Proteomes" id="UP000002943"/>
    </source>
</evidence>
<keyword evidence="4" id="KW-1185">Reference proteome</keyword>
<dbReference type="GO" id="GO:0005524">
    <property type="term" value="F:ATP binding"/>
    <property type="evidence" value="ECO:0007669"/>
    <property type="project" value="InterPro"/>
</dbReference>
<protein>
    <submittedName>
        <fullName evidence="3">Acyl-CoA synthetase</fullName>
    </submittedName>
</protein>
<comment type="caution">
    <text evidence="3">The sequence shown here is derived from an EMBL/GenBank/DDBJ whole genome shotgun (WGS) entry which is preliminary data.</text>
</comment>
<dbReference type="Gene3D" id="3.40.630.30">
    <property type="match status" value="1"/>
</dbReference>
<dbReference type="eggNOG" id="COG1042">
    <property type="taxonomic scope" value="Bacteria"/>
</dbReference>
<dbReference type="InterPro" id="IPR016181">
    <property type="entry name" value="Acyl_CoA_acyltransferase"/>
</dbReference>
<dbReference type="Pfam" id="PF13549">
    <property type="entry name" value="ATP-grasp_5"/>
    <property type="match status" value="1"/>
</dbReference>
<proteinExistence type="inferred from homology"/>
<dbReference type="Pfam" id="PF13607">
    <property type="entry name" value="Succ_CoA_lig"/>
    <property type="match status" value="1"/>
</dbReference>
<accession>E3BKD7</accession>
<dbReference type="RefSeq" id="WP_009601500.1">
    <property type="nucleotide sequence ID" value="NZ_AEIU01000074.1"/>
</dbReference>
<dbReference type="PROSITE" id="PS51186">
    <property type="entry name" value="GNAT"/>
    <property type="match status" value="1"/>
</dbReference>
<dbReference type="AlphaFoldDB" id="E3BKD7"/>
<reference evidence="3 4" key="1">
    <citation type="journal article" date="2012" name="Int. J. Syst. Evol. Microbiol.">
        <title>Vibrio caribbeanicus sp. nov., isolated from the marine sponge Scleritoderma cyanea.</title>
        <authorList>
            <person name="Hoffmann M."/>
            <person name="Monday S.R."/>
            <person name="Allard M.W."/>
            <person name="Strain E.A."/>
            <person name="Whittaker P."/>
            <person name="Naum M."/>
            <person name="McCarthy P.J."/>
            <person name="Lopez J.V."/>
            <person name="Fischer M."/>
            <person name="Brown E.W."/>
        </authorList>
    </citation>
    <scope>NUCLEOTIDE SEQUENCE [LARGE SCALE GENOMIC DNA]</scope>
    <source>
        <strain evidence="3 4">ATCC BAA-2122</strain>
    </source>
</reference>
<dbReference type="GO" id="GO:0016747">
    <property type="term" value="F:acyltransferase activity, transferring groups other than amino-acyl groups"/>
    <property type="evidence" value="ECO:0007669"/>
    <property type="project" value="InterPro"/>
</dbReference>
<dbReference type="SUPFAM" id="SSF56059">
    <property type="entry name" value="Glutathione synthetase ATP-binding domain-like"/>
    <property type="match status" value="1"/>
</dbReference>
<dbReference type="Gene3D" id="3.40.50.261">
    <property type="entry name" value="Succinyl-CoA synthetase domains"/>
    <property type="match status" value="2"/>
</dbReference>
<feature type="domain" description="N-acetyltransferase" evidence="2">
    <location>
        <begin position="738"/>
        <end position="892"/>
    </location>
</feature>
<dbReference type="Gene3D" id="3.40.50.720">
    <property type="entry name" value="NAD(P)-binding Rossmann-like Domain"/>
    <property type="match status" value="1"/>
</dbReference>
<evidence type="ECO:0000259" key="2">
    <source>
        <dbReference type="PROSITE" id="PS51186"/>
    </source>
</evidence>
<dbReference type="Pfam" id="PF13380">
    <property type="entry name" value="CoA_binding_2"/>
    <property type="match status" value="1"/>
</dbReference>
<dbReference type="InterPro" id="IPR013815">
    <property type="entry name" value="ATP_grasp_subdomain_1"/>
</dbReference>
<dbReference type="FunFam" id="3.30.1490.20:FF:000020">
    <property type="entry name" value="Protein lysine acetyltransferase"/>
    <property type="match status" value="1"/>
</dbReference>
<dbReference type="SUPFAM" id="SSF51735">
    <property type="entry name" value="NAD(P)-binding Rossmann-fold domains"/>
    <property type="match status" value="1"/>
</dbReference>
<evidence type="ECO:0000256" key="1">
    <source>
        <dbReference type="ARBA" id="ARBA00060888"/>
    </source>
</evidence>
<dbReference type="InterPro" id="IPR003781">
    <property type="entry name" value="CoA-bd"/>
</dbReference>